<dbReference type="OrthoDB" id="8954335at2759"/>
<keyword evidence="7" id="KW-1185">Reference proteome</keyword>
<dbReference type="InParanoid" id="A0A6P3F2M2"/>
<dbReference type="PANTHER" id="PTHR10903">
    <property type="entry name" value="GTPASE, IMAP FAMILY MEMBER-RELATED"/>
    <property type="match status" value="1"/>
</dbReference>
<dbReference type="InterPro" id="IPR027417">
    <property type="entry name" value="P-loop_NTPase"/>
</dbReference>
<evidence type="ECO:0000313" key="8">
    <source>
        <dbReference type="RefSeq" id="XP_004629062.2"/>
    </source>
</evidence>
<evidence type="ECO:0000256" key="3">
    <source>
        <dbReference type="ARBA" id="ARBA00023134"/>
    </source>
</evidence>
<keyword evidence="5" id="KW-1133">Transmembrane helix</keyword>
<dbReference type="Pfam" id="PF04548">
    <property type="entry name" value="AIG1"/>
    <property type="match status" value="2"/>
</dbReference>
<name>A0A6P3F2M2_OCTDE</name>
<reference evidence="8" key="1">
    <citation type="submission" date="2025-08" db="UniProtKB">
        <authorList>
            <consortium name="RefSeq"/>
        </authorList>
    </citation>
    <scope>IDENTIFICATION</scope>
</reference>
<comment type="similarity">
    <text evidence="1">Belongs to the TRAFAC class TrmE-Era-EngA-EngB-Septin-like GTPase superfamily. AIG1/Toc34/Toc159-like paraseptin GTPase family. IAN subfamily.</text>
</comment>
<proteinExistence type="inferred from homology"/>
<organism evidence="7 8">
    <name type="scientific">Octodon degus</name>
    <name type="common">Degu</name>
    <name type="synonym">Sciurus degus</name>
    <dbReference type="NCBI Taxonomy" id="10160"/>
    <lineage>
        <taxon>Eukaryota</taxon>
        <taxon>Metazoa</taxon>
        <taxon>Chordata</taxon>
        <taxon>Craniata</taxon>
        <taxon>Vertebrata</taxon>
        <taxon>Euteleostomi</taxon>
        <taxon>Mammalia</taxon>
        <taxon>Eutheria</taxon>
        <taxon>Euarchontoglires</taxon>
        <taxon>Glires</taxon>
        <taxon>Rodentia</taxon>
        <taxon>Hystricomorpha</taxon>
        <taxon>Octodontidae</taxon>
        <taxon>Octodon</taxon>
    </lineage>
</organism>
<feature type="compositionally biased region" description="Basic residues" evidence="4">
    <location>
        <begin position="1"/>
        <end position="10"/>
    </location>
</feature>
<gene>
    <name evidence="8" type="primary">Gimap1</name>
</gene>
<keyword evidence="3" id="KW-0342">GTP-binding</keyword>
<keyword evidence="5" id="KW-0812">Transmembrane</keyword>
<feature type="domain" description="AIG1-type G" evidence="6">
    <location>
        <begin position="33"/>
        <end position="237"/>
    </location>
</feature>
<dbReference type="GO" id="GO:0005525">
    <property type="term" value="F:GTP binding"/>
    <property type="evidence" value="ECO:0007669"/>
    <property type="project" value="UniProtKB-KW"/>
</dbReference>
<dbReference type="InterPro" id="IPR045058">
    <property type="entry name" value="GIMA/IAN/Toc"/>
</dbReference>
<dbReference type="FunFam" id="3.40.50.300:FF:000366">
    <property type="entry name" value="GTPase, IMAP family member 2"/>
    <property type="match status" value="2"/>
</dbReference>
<evidence type="ECO:0000256" key="1">
    <source>
        <dbReference type="ARBA" id="ARBA00008535"/>
    </source>
</evidence>
<sequence length="665" mass="75042">MSGTRSRKMGGWKMARDEESTYASSDDLGSPQESQLRLILVGRSGTGKSATGNSILGHRRFLSKLGTTAVTRVCAAASRKWGRWHVGVVDTPDIFSSEVDVTDPECMERGRCYLLSSPGPHALLLVTQLGRYTAQDQEALRKMKELFGENVLAQTIVVFTRKEDLAGSSLQDYVRCTENQALRQLVAECHDQVCALNNRATGKELEAQVEELLCAVEALVRERGGAHYTNPVYGVVHALREEPPEDRLRRVAEKLAAYVHRSRGARLLAWLWKWPKSYWVGRKRGMAILLGVTLLVYVLLYRRVSQALGDPNDRYFLKYLEASLKGKSKMVLRCYLPDTRILKHSLPTSSQGRKKRMEGVQKHKYGALEAGRLEGQSCEVLLPWRIILVGKTGSGKSATGNSLLCRPAFKSRLQAQSVTSECQDEKTMWDGRTILVVDTPPIFEAKAWTPETYRDIGDCYLRAAPGPHVLLLVTQLGRFTAQDSMAARRVREIFGKESTRHTVILFTHKEDLGHESLDQYLANSDNRSLQALVQECGKRYCAFNNRATGREQQDQLAELRAVLDRLEHELEGCFLSNDLFLWALVLWQGGDAALREGHGRYLARVRQQVEKQRRELKELESNCVCRPFLRAQTWIGSPIVIFAFLLIICLILLAFLHDFGIPQRK</sequence>
<dbReference type="CDD" id="cd01852">
    <property type="entry name" value="AIG1"/>
    <property type="match status" value="2"/>
</dbReference>
<feature type="transmembrane region" description="Helical" evidence="5">
    <location>
        <begin position="634"/>
        <end position="656"/>
    </location>
</feature>
<evidence type="ECO:0000313" key="7">
    <source>
        <dbReference type="Proteomes" id="UP000515203"/>
    </source>
</evidence>
<dbReference type="InterPro" id="IPR006703">
    <property type="entry name" value="G_AIG1"/>
</dbReference>
<dbReference type="Proteomes" id="UP000515203">
    <property type="component" value="Unplaced"/>
</dbReference>
<feature type="domain" description="AIG1-type G" evidence="6">
    <location>
        <begin position="381"/>
        <end position="584"/>
    </location>
</feature>
<dbReference type="PROSITE" id="PS51720">
    <property type="entry name" value="G_AIG1"/>
    <property type="match status" value="2"/>
</dbReference>
<accession>A0A6P3F2M2</accession>
<dbReference type="SUPFAM" id="SSF52540">
    <property type="entry name" value="P-loop containing nucleoside triphosphate hydrolases"/>
    <property type="match status" value="2"/>
</dbReference>
<evidence type="ECO:0000259" key="6">
    <source>
        <dbReference type="PROSITE" id="PS51720"/>
    </source>
</evidence>
<keyword evidence="2" id="KW-0547">Nucleotide-binding</keyword>
<dbReference type="RefSeq" id="XP_004629062.2">
    <property type="nucleotide sequence ID" value="XM_004629005.2"/>
</dbReference>
<dbReference type="PANTHER" id="PTHR10903:SF69">
    <property type="entry name" value="GTPASE IMAP FAMILY MEMBER 5"/>
    <property type="match status" value="1"/>
</dbReference>
<dbReference type="GeneID" id="101577404"/>
<evidence type="ECO:0000256" key="2">
    <source>
        <dbReference type="ARBA" id="ARBA00022741"/>
    </source>
</evidence>
<dbReference type="AlphaFoldDB" id="A0A6P3F2M2"/>
<evidence type="ECO:0000256" key="5">
    <source>
        <dbReference type="SAM" id="Phobius"/>
    </source>
</evidence>
<feature type="region of interest" description="Disordered" evidence="4">
    <location>
        <begin position="1"/>
        <end position="30"/>
    </location>
</feature>
<keyword evidence="5" id="KW-0472">Membrane</keyword>
<dbReference type="Gene3D" id="3.40.50.300">
    <property type="entry name" value="P-loop containing nucleotide triphosphate hydrolases"/>
    <property type="match status" value="2"/>
</dbReference>
<evidence type="ECO:0000256" key="4">
    <source>
        <dbReference type="SAM" id="MobiDB-lite"/>
    </source>
</evidence>
<dbReference type="CTD" id="170575"/>
<protein>
    <submittedName>
        <fullName evidence="8">GTPase IMAP family member 1</fullName>
    </submittedName>
</protein>